<evidence type="ECO:0008006" key="3">
    <source>
        <dbReference type="Google" id="ProtNLM"/>
    </source>
</evidence>
<feature type="signal peptide" evidence="1">
    <location>
        <begin position="1"/>
        <end position="20"/>
    </location>
</feature>
<proteinExistence type="predicted"/>
<organism evidence="2">
    <name type="scientific">Cryptosporidium canis</name>
    <dbReference type="NCBI Taxonomy" id="195482"/>
    <lineage>
        <taxon>Eukaryota</taxon>
        <taxon>Sar</taxon>
        <taxon>Alveolata</taxon>
        <taxon>Apicomplexa</taxon>
        <taxon>Conoidasida</taxon>
        <taxon>Coccidia</taxon>
        <taxon>Eucoccidiorida</taxon>
        <taxon>Eimeriorina</taxon>
        <taxon>Cryptosporidiidae</taxon>
        <taxon>Cryptosporidium</taxon>
    </lineage>
</organism>
<sequence>MYFFRRFIFILSLLVCGALSALNAFLDIELRCNDHISKERLLLDNYGDEPFFKMNPRCSSENGIVKVTTPESRSITVSKLISNIVLQIIMSDGQIIGVNMVEDETEGDIDYVFKQIKILEISTIPDISLEVSYKKVDDQKIVETQPSFLRKYWWLIAIGTK</sequence>
<comment type="caution">
    <text evidence="2">The sequence shown here is derived from an EMBL/GenBank/DDBJ whole genome shotgun (WGS) entry which is preliminary data.</text>
</comment>
<dbReference type="AlphaFoldDB" id="A0A9D5HX36"/>
<name>A0A9D5HX36_9CRYT</name>
<reference evidence="2" key="1">
    <citation type="submission" date="2022-10" db="EMBL/GenBank/DDBJ databases">
        <title>Adaptive evolution leads to modifications in subtelomeric GC content in a zoonotic Cryptosporidium species.</title>
        <authorList>
            <person name="Li J."/>
            <person name="Feng Y."/>
            <person name="Xiao L."/>
        </authorList>
    </citation>
    <scope>NUCLEOTIDE SEQUENCE</scope>
    <source>
        <strain evidence="2">33844</strain>
    </source>
</reference>
<evidence type="ECO:0000256" key="1">
    <source>
        <dbReference type="SAM" id="SignalP"/>
    </source>
</evidence>
<dbReference type="OrthoDB" id="340883at2759"/>
<accession>A0A9D5HX36</accession>
<keyword evidence="1" id="KW-0732">Signal</keyword>
<dbReference type="EMBL" id="JAPCXC010000051">
    <property type="protein sequence ID" value="KAJ1608008.1"/>
    <property type="molecule type" value="Genomic_DNA"/>
</dbReference>
<gene>
    <name evidence="2" type="ORF">OJ253_2096</name>
</gene>
<feature type="chain" id="PRO_5038646752" description="Signal peptide-containing protein" evidence="1">
    <location>
        <begin position="21"/>
        <end position="161"/>
    </location>
</feature>
<evidence type="ECO:0000313" key="2">
    <source>
        <dbReference type="EMBL" id="KAJ1608008.1"/>
    </source>
</evidence>
<protein>
    <recommendedName>
        <fullName evidence="3">Signal peptide-containing protein</fullName>
    </recommendedName>
</protein>
<dbReference type="Proteomes" id="UP001067231">
    <property type="component" value="Unassembled WGS sequence"/>
</dbReference>